<dbReference type="EMBL" id="PYGA01000030">
    <property type="protein sequence ID" value="PSK88057.1"/>
    <property type="molecule type" value="Genomic_DNA"/>
</dbReference>
<dbReference type="AlphaFoldDB" id="A0A2P8CSY3"/>
<reference evidence="8 9" key="1">
    <citation type="submission" date="2018-03" db="EMBL/GenBank/DDBJ databases">
        <title>Genomic Encyclopedia of Archaeal and Bacterial Type Strains, Phase II (KMG-II): from individual species to whole genera.</title>
        <authorList>
            <person name="Goeker M."/>
        </authorList>
    </citation>
    <scope>NUCLEOTIDE SEQUENCE [LARGE SCALE GENOMIC DNA]</scope>
    <source>
        <strain evidence="8 9">DSM 45312</strain>
    </source>
</reference>
<accession>A0A2P8CSY3</accession>
<keyword evidence="3 6" id="KW-0812">Transmembrane</keyword>
<evidence type="ECO:0000256" key="6">
    <source>
        <dbReference type="SAM" id="Phobius"/>
    </source>
</evidence>
<evidence type="ECO:0000313" key="8">
    <source>
        <dbReference type="EMBL" id="PSK88057.1"/>
    </source>
</evidence>
<gene>
    <name evidence="8" type="ORF">CLV63_13019</name>
</gene>
<protein>
    <submittedName>
        <fullName evidence="8">Uncharacterized protein DUF2545</fullName>
    </submittedName>
</protein>
<feature type="domain" description="Cardiolipin synthase N-terminal" evidence="7">
    <location>
        <begin position="23"/>
        <end position="65"/>
    </location>
</feature>
<proteinExistence type="predicted"/>
<name>A0A2P8CSY3_9ACTN</name>
<dbReference type="Pfam" id="PF13396">
    <property type="entry name" value="PLDc_N"/>
    <property type="match status" value="1"/>
</dbReference>
<keyword evidence="5 6" id="KW-0472">Membrane</keyword>
<feature type="transmembrane region" description="Helical" evidence="6">
    <location>
        <begin position="43"/>
        <end position="63"/>
    </location>
</feature>
<dbReference type="Proteomes" id="UP000240542">
    <property type="component" value="Unassembled WGS sequence"/>
</dbReference>
<dbReference type="InterPro" id="IPR027379">
    <property type="entry name" value="CLS_N"/>
</dbReference>
<evidence type="ECO:0000256" key="3">
    <source>
        <dbReference type="ARBA" id="ARBA00022692"/>
    </source>
</evidence>
<evidence type="ECO:0000313" key="9">
    <source>
        <dbReference type="Proteomes" id="UP000240542"/>
    </source>
</evidence>
<evidence type="ECO:0000256" key="4">
    <source>
        <dbReference type="ARBA" id="ARBA00022989"/>
    </source>
</evidence>
<comment type="caution">
    <text evidence="8">The sequence shown here is derived from an EMBL/GenBank/DDBJ whole genome shotgun (WGS) entry which is preliminary data.</text>
</comment>
<evidence type="ECO:0000256" key="1">
    <source>
        <dbReference type="ARBA" id="ARBA00004651"/>
    </source>
</evidence>
<dbReference type="RefSeq" id="WP_245929166.1">
    <property type="nucleotide sequence ID" value="NZ_PYGA01000030.1"/>
</dbReference>
<evidence type="ECO:0000256" key="2">
    <source>
        <dbReference type="ARBA" id="ARBA00022475"/>
    </source>
</evidence>
<organism evidence="8 9">
    <name type="scientific">Murinocardiopsis flavida</name>
    <dbReference type="NCBI Taxonomy" id="645275"/>
    <lineage>
        <taxon>Bacteria</taxon>
        <taxon>Bacillati</taxon>
        <taxon>Actinomycetota</taxon>
        <taxon>Actinomycetes</taxon>
        <taxon>Streptosporangiales</taxon>
        <taxon>Nocardiopsidaceae</taxon>
        <taxon>Murinocardiopsis</taxon>
    </lineage>
</organism>
<keyword evidence="9" id="KW-1185">Reference proteome</keyword>
<keyword evidence="4 6" id="KW-1133">Transmembrane helix</keyword>
<keyword evidence="2" id="KW-1003">Cell membrane</keyword>
<evidence type="ECO:0000256" key="5">
    <source>
        <dbReference type="ARBA" id="ARBA00023136"/>
    </source>
</evidence>
<sequence>MSEEIIAIAGLAAVAAAMIAYVVLIIAAVIGIISARLTGGMKLVWCVLVFLAPFVGSILWFLVGRNNVQPAMYHYH</sequence>
<comment type="subcellular location">
    <subcellularLocation>
        <location evidence="1">Cell membrane</location>
        <topology evidence="1">Multi-pass membrane protein</topology>
    </subcellularLocation>
</comment>
<feature type="transmembrane region" description="Helical" evidence="6">
    <location>
        <begin position="6"/>
        <end position="31"/>
    </location>
</feature>
<dbReference type="GO" id="GO:0005886">
    <property type="term" value="C:plasma membrane"/>
    <property type="evidence" value="ECO:0007669"/>
    <property type="project" value="UniProtKB-SubCell"/>
</dbReference>
<evidence type="ECO:0000259" key="7">
    <source>
        <dbReference type="Pfam" id="PF13396"/>
    </source>
</evidence>